<dbReference type="NCBIfam" id="TIGR01733">
    <property type="entry name" value="AA-adenyl-dom"/>
    <property type="match status" value="3"/>
</dbReference>
<dbReference type="GO" id="GO:0043041">
    <property type="term" value="P:amino acid activation for nonribosomal peptide biosynthetic process"/>
    <property type="evidence" value="ECO:0007669"/>
    <property type="project" value="TreeGrafter"/>
</dbReference>
<dbReference type="FunFam" id="1.10.1200.10:FF:000016">
    <property type="entry name" value="Non-ribosomal peptide synthase"/>
    <property type="match status" value="3"/>
</dbReference>
<dbReference type="Proteomes" id="UP000582837">
    <property type="component" value="Unassembled WGS sequence"/>
</dbReference>
<keyword evidence="7" id="KW-1185">Reference proteome</keyword>
<accession>A0A841H2I6</accession>
<evidence type="ECO:0000256" key="3">
    <source>
        <dbReference type="ARBA" id="ARBA00022553"/>
    </source>
</evidence>
<protein>
    <submittedName>
        <fullName evidence="6">Amino acid adenylation domain-containing protein</fullName>
    </submittedName>
</protein>
<dbReference type="PANTHER" id="PTHR45527:SF1">
    <property type="entry name" value="FATTY ACID SYNTHASE"/>
    <property type="match status" value="1"/>
</dbReference>
<dbReference type="PROSITE" id="PS50075">
    <property type="entry name" value="CARRIER"/>
    <property type="match status" value="3"/>
</dbReference>
<dbReference type="InterPro" id="IPR001242">
    <property type="entry name" value="Condensation_dom"/>
</dbReference>
<dbReference type="InterPro" id="IPR000873">
    <property type="entry name" value="AMP-dep_synth/lig_dom"/>
</dbReference>
<dbReference type="PANTHER" id="PTHR45527">
    <property type="entry name" value="NONRIBOSOMAL PEPTIDE SYNTHETASE"/>
    <property type="match status" value="1"/>
</dbReference>
<dbReference type="InterPro" id="IPR020806">
    <property type="entry name" value="PKS_PP-bd"/>
</dbReference>
<dbReference type="RefSeq" id="WP_170032167.1">
    <property type="nucleotide sequence ID" value="NZ_JABDTL010000001.1"/>
</dbReference>
<comment type="cofactor">
    <cofactor evidence="1">
        <name>pantetheine 4'-phosphate</name>
        <dbReference type="ChEBI" id="CHEBI:47942"/>
    </cofactor>
</comment>
<dbReference type="Pfam" id="PF00668">
    <property type="entry name" value="Condensation"/>
    <property type="match status" value="3"/>
</dbReference>
<feature type="region of interest" description="Disordered" evidence="4">
    <location>
        <begin position="3193"/>
        <end position="3231"/>
    </location>
</feature>
<dbReference type="InterPro" id="IPR010071">
    <property type="entry name" value="AA_adenyl_dom"/>
</dbReference>
<dbReference type="Gene3D" id="2.30.38.10">
    <property type="entry name" value="Luciferase, Domain 3"/>
    <property type="match status" value="3"/>
</dbReference>
<sequence length="3231" mass="348948">MSDLMDRLATLSPEKRKLLELRIARTKAEAAGNAIQARPRPDGTAPLSFAQQRLWLLERMEPGAAAYNTGFHVRLRGELNVGALELAVNGLRARHEALRTTFAERDGEGVQVIHPFIPEPLLMRDISGLPDDEREAMVLRLSEESNNAPYDLEHGPLMRMGIARIGPRDHLLMLSMHHIISDGWSSGIIGKELAALYEAFAAGRPDPLPPLAIQYADFAAWQREHLRGETLQRQLDFWRGSLAGAPPALELATDRVRPVAQSHVGESLTRDVPATVANRLREIGRGEGATIFPVLLACWRIVLARHAGQDDVVIGTPVANRTRREIEPLVGFFVNTLALRTDMSGDPTFRQLLVREREAVLGAFSHQDLPFERIVEELKLPRDPSRNPVFQAMLTLQNAGTEKLRMGGLDAEAPQVEYPVAKFDLTLDTYEEDDGGLYLLLDWATELFERPTLERIADHMVQLMAAAAAEPDAPVSRLGMMGADEADTVVRRWNAAPTPIPAEPVHRLFEQVAAASPDAPAVEWGERTLSYSELNAAANRLAAHLAARGAGPESRIGVSMERGPELVVTLLSIAKTGGAYVPLDPSYPAERLAYMTADAGVSLLVVRDALPEALAGFGGTTVSVDGEAEAIASADDGNRADAFGGPESLAYVVYTSGSTGEPKGIGIPHRGIVRLVRGADFAQLTEKDRVAQMSNASFDAITWELWGALLNGAAVVGIDRETILSPATLVDALRERGITAAFLTTALFNQVARTAPDGFNGLTHLCFGGEASDPQAVRAVLQAGGPRRLLHVYGPTESTTFATWRHVDAVRADAPTVPIGGPIANTTAYVVDASGSPVPIGVPGELVLGGAGLARGYLARPGLTAEKFIPDAFSAMPESRLYRTGDRVRRREDGYIEFLGRVDAQVKIRGFRIEPGEIEAALREVAAVEDCAVVAREDTPGERRLVAYVVARDGNRPSAAELRDALRGRMPEYMVPGAFVLLDAFPLNANGKIDRRVLPAPEAAAADEPGAEPETETQIALAGIWGEVLSVSGIGIDDDFFLLGGHSLLATRVISRIRRVLETELPLRAVFEASTIRRLAERVDAARGQGGAESAIPVAPREGDLPLSFAQERMWFLEQMAPEAAAYNMPLMLDLSGSVDADALRMAIDGVIARHETLRSVLPVRDGRPTLRIHPPSPFALDVVEVADEEELDARLAADARAPFDLAAGPLVRATLFRRGGGEWTLLINMHHAVSDGWSLDVFFREMAALYAAAVEGRAAELPELPIQYADFAVWQRGWLRGETLERQVRFWREKLRGVPAVLELPADRPRPASPSYRGGRIDFQIPAEVNARLQTLAAAENATLFMAALAAFQSLLGRYARQDDVVVGTPIAGRTRAETEGLIGFFVNTLTLRTDLSADPTFRDLLGRVRETTLEAFAHQDLPFERLVDELRIERSTAYPPLFQVMFALQNAPGAAPVLPGASISFRGTEHHSAKFDLMLDLYEDGGDLHASLEFARDLWDDATAARMADHYARLLTAAAADPDAPLSAHALAGDDELRTVRRWSQGAEYATAERSIPVHALFRRQAANTPEAVALAWDGGTLTFAALDESANRLANHLRGIAAPGARVGVCLERGPAMVIAVLAALKAGCTYVPLDPLYPADRLAYMVRDARMQAVIADTATRGSVESAGVPVIDVDANRAMIDAEAATDPHIDLGPEAMAYVIYTSGSTGRPKGVAVPHRGIVRLVRGADYADLGPGETFLQIVPVSFDVATWEIWAPLLNGGRLVLYPPRIPEPAEIRDVVRRHGVTTLWLTSGLFHVVADEALDAFQGLRQFFSGGDILSVAHVRRLQEACPSLRIVDGYGPTENTTYTTCHTVREQDLSRTSIPIGRPIAGTTTFVLDRHLRPCPTGVVGELYTGGDGLATGYLERPGMTAEKFIPNPFDATPGARMYRIGDLARWLPDGTLEFLGRLDTQVKVRGFRIEPGEIEAALQTHPAIEDACVVARADSRGEKRIIAYVVPRDGGMPELAELRDAVRERLPDYMVPAAFVPMAELPLNPNGKVDRNALPTPELADDRAFAEPATDTERALAALWSVLLGIDRIGAEDGFFDLGGHSLLATQLVSRIRAGLGAELPLRAIFEAPTLRALAERVDAARGRAEAAGPPLVAVPRDGAIPLSFAQERMWFIDRMLPSAAYNMPFRLHLSGAVDAPAMQAALADLVARHEPLRTTFTSLGGQPSQVVHPFRGFTLPVIDLTDLQADQARAEADRIAAAEAVRPFDLQAGPLFRASLLRVAPDESRLTLDMHHIVSDGWSMEVLYRELAAFYEARLAGASNPLPPLALQYADYAAWQRGWLAGERLEAQLAHWRRVLAGAPPLELPTDRPRPATASLRGGWMAFDMPLGVMRAVQSIAREENATPFQTLLAAFALLLSRYAGQDDVVVGAPIAGRTRAESEGLIGLFVNTLAMRTDLSGDPTYRELIGRVRETTLDAYAHQEVPFEKLVDELKVERTLSRHPLFQVTFTVDEGNAAPTRLRLGHAEADTEGGDTRTAKFDLTCGFTLREDGMFGGFEYAADLFDPATIERMAQHLAALVGELAASPDLPVSQLPALLRGDERERVLREWAGTDRPLPDARVHELFSAQAARTPDAEALRGAARSLTYRALDEQSNRLAAHLVARGVRPETRVGVFADRAAETVVAILGILKAGGAYVPLDPAYPAERLRYMLADAGVQTVVAPAGVPAGLPGGMIADVLDLQAEAEAIAARPVDDPRVAVDAENLAYVIYTSGSTGLPKGVLVTHRGVPNLALEQIGQFRIDGESRLLQFASFSFDAAVSELFTTLLSGATLVLATREALLPGAALAATMRAEGVTHVTLPPSVLAVLAPEDLPQLQTLVSAGEAVSAATVERWGTGRRFINAYGPTESTVGPACGVCLPDGRTPSIGRPIRNVRIYVVDTTGEPAPVGVPGELCIGGVGVARGYLHRAGQTAERFVPDVFGTPGSRLYRTGDRARWRADGELEFLGRIDEQVKVRGFRVEPGEIASRIVGVPGVRDALVILREDRPGDQRLVAYLLPAEEGAAPSATVLREQLKRALPDYMVPSAFVVLDAFPMTANGKVDRAALPLPATDDAGPRAAPQGELEGRIAAVWMELLGRQSVGVNENFFDIGGHSLLLAQLQERLQTALGRDVGLIDLFQYPTVSAFAARLEAAARAARAVSAPADEDGEEEAGGKKEGGLGRGSARRQMLQRGRR</sequence>
<reference evidence="6 7" key="1">
    <citation type="submission" date="2020-08" db="EMBL/GenBank/DDBJ databases">
        <title>Genomic Encyclopedia of Type Strains, Phase IV (KMG-IV): sequencing the most valuable type-strain genomes for metagenomic binning, comparative biology and taxonomic classification.</title>
        <authorList>
            <person name="Goeker M."/>
        </authorList>
    </citation>
    <scope>NUCLEOTIDE SEQUENCE [LARGE SCALE GENOMIC DNA]</scope>
    <source>
        <strain evidence="6 7">DSM 29007</strain>
    </source>
</reference>
<dbReference type="Gene3D" id="3.30.559.10">
    <property type="entry name" value="Chloramphenicol acetyltransferase-like domain"/>
    <property type="match status" value="3"/>
</dbReference>
<dbReference type="SUPFAM" id="SSF56801">
    <property type="entry name" value="Acetyl-CoA synthetase-like"/>
    <property type="match status" value="3"/>
</dbReference>
<dbReference type="FunFam" id="2.30.38.10:FF:000001">
    <property type="entry name" value="Non-ribosomal peptide synthetase PvdI"/>
    <property type="match status" value="2"/>
</dbReference>
<dbReference type="NCBIfam" id="NF003417">
    <property type="entry name" value="PRK04813.1"/>
    <property type="match status" value="3"/>
</dbReference>
<dbReference type="SMART" id="SM00823">
    <property type="entry name" value="PKS_PP"/>
    <property type="match status" value="3"/>
</dbReference>
<dbReference type="GO" id="GO:0003824">
    <property type="term" value="F:catalytic activity"/>
    <property type="evidence" value="ECO:0007669"/>
    <property type="project" value="InterPro"/>
</dbReference>
<organism evidence="6 7">
    <name type="scientific">Longimicrobium terrae</name>
    <dbReference type="NCBI Taxonomy" id="1639882"/>
    <lineage>
        <taxon>Bacteria</taxon>
        <taxon>Pseudomonadati</taxon>
        <taxon>Gemmatimonadota</taxon>
        <taxon>Longimicrobiia</taxon>
        <taxon>Longimicrobiales</taxon>
        <taxon>Longimicrobiaceae</taxon>
        <taxon>Longimicrobium</taxon>
    </lineage>
</organism>
<dbReference type="FunFam" id="3.40.50.980:FF:000001">
    <property type="entry name" value="Non-ribosomal peptide synthetase"/>
    <property type="match status" value="3"/>
</dbReference>
<keyword evidence="3" id="KW-0597">Phosphoprotein</keyword>
<evidence type="ECO:0000313" key="7">
    <source>
        <dbReference type="Proteomes" id="UP000582837"/>
    </source>
</evidence>
<dbReference type="FunFam" id="3.40.50.12780:FF:000012">
    <property type="entry name" value="Non-ribosomal peptide synthetase"/>
    <property type="match status" value="3"/>
</dbReference>
<dbReference type="InterPro" id="IPR009081">
    <property type="entry name" value="PP-bd_ACP"/>
</dbReference>
<evidence type="ECO:0000256" key="1">
    <source>
        <dbReference type="ARBA" id="ARBA00001957"/>
    </source>
</evidence>
<dbReference type="FunFam" id="3.30.300.30:FF:000010">
    <property type="entry name" value="Enterobactin synthetase component F"/>
    <property type="match status" value="3"/>
</dbReference>
<gene>
    <name evidence="6" type="ORF">HNQ61_003856</name>
</gene>
<dbReference type="Gene3D" id="3.30.300.30">
    <property type="match status" value="3"/>
</dbReference>
<evidence type="ECO:0000259" key="5">
    <source>
        <dbReference type="PROSITE" id="PS50075"/>
    </source>
</evidence>
<evidence type="ECO:0000256" key="2">
    <source>
        <dbReference type="ARBA" id="ARBA00022450"/>
    </source>
</evidence>
<dbReference type="Pfam" id="PF00501">
    <property type="entry name" value="AMP-binding"/>
    <property type="match status" value="3"/>
</dbReference>
<dbReference type="SUPFAM" id="SSF47336">
    <property type="entry name" value="ACP-like"/>
    <property type="match status" value="3"/>
</dbReference>
<proteinExistence type="predicted"/>
<evidence type="ECO:0000256" key="4">
    <source>
        <dbReference type="SAM" id="MobiDB-lite"/>
    </source>
</evidence>
<feature type="domain" description="Carrier" evidence="5">
    <location>
        <begin position="3115"/>
        <end position="3190"/>
    </location>
</feature>
<dbReference type="CDD" id="cd19531">
    <property type="entry name" value="LCL_NRPS-like"/>
    <property type="match status" value="3"/>
</dbReference>
<feature type="domain" description="Carrier" evidence="5">
    <location>
        <begin position="2063"/>
        <end position="2138"/>
    </location>
</feature>
<keyword evidence="2" id="KW-0596">Phosphopantetheine</keyword>
<dbReference type="Pfam" id="PF00550">
    <property type="entry name" value="PP-binding"/>
    <property type="match status" value="3"/>
</dbReference>
<dbReference type="GO" id="GO:0031177">
    <property type="term" value="F:phosphopantetheine binding"/>
    <property type="evidence" value="ECO:0007669"/>
    <property type="project" value="InterPro"/>
</dbReference>
<dbReference type="EMBL" id="JACHIA010000013">
    <property type="protein sequence ID" value="MBB6072194.1"/>
    <property type="molecule type" value="Genomic_DNA"/>
</dbReference>
<dbReference type="Gene3D" id="3.30.559.30">
    <property type="entry name" value="Nonribosomal peptide synthetase, condensation domain"/>
    <property type="match status" value="3"/>
</dbReference>
<dbReference type="Gene3D" id="1.10.1200.10">
    <property type="entry name" value="ACP-like"/>
    <property type="match status" value="3"/>
</dbReference>
<dbReference type="InterPro" id="IPR045851">
    <property type="entry name" value="AMP-bd_C_sf"/>
</dbReference>
<dbReference type="FunFam" id="3.30.559.10:FF:000012">
    <property type="entry name" value="Non-ribosomal peptide synthetase"/>
    <property type="match status" value="2"/>
</dbReference>
<dbReference type="CDD" id="cd12117">
    <property type="entry name" value="A_NRPS_Srf_like"/>
    <property type="match status" value="2"/>
</dbReference>
<dbReference type="InterPro" id="IPR025110">
    <property type="entry name" value="AMP-bd_C"/>
</dbReference>
<dbReference type="InterPro" id="IPR006162">
    <property type="entry name" value="Ppantetheine_attach_site"/>
</dbReference>
<evidence type="ECO:0000313" key="6">
    <source>
        <dbReference type="EMBL" id="MBB6072194.1"/>
    </source>
</evidence>
<dbReference type="GO" id="GO:0072330">
    <property type="term" value="P:monocarboxylic acid biosynthetic process"/>
    <property type="evidence" value="ECO:0007669"/>
    <property type="project" value="UniProtKB-ARBA"/>
</dbReference>
<feature type="domain" description="Carrier" evidence="5">
    <location>
        <begin position="1012"/>
        <end position="1087"/>
    </location>
</feature>
<name>A0A841H2I6_9BACT</name>
<dbReference type="InterPro" id="IPR036736">
    <property type="entry name" value="ACP-like_sf"/>
</dbReference>
<dbReference type="GO" id="GO:0044550">
    <property type="term" value="P:secondary metabolite biosynthetic process"/>
    <property type="evidence" value="ECO:0007669"/>
    <property type="project" value="UniProtKB-ARBA"/>
</dbReference>
<dbReference type="InterPro" id="IPR023213">
    <property type="entry name" value="CAT-like_dom_sf"/>
</dbReference>
<dbReference type="InterPro" id="IPR020845">
    <property type="entry name" value="AMP-binding_CS"/>
</dbReference>
<dbReference type="SUPFAM" id="SSF52777">
    <property type="entry name" value="CoA-dependent acyltransferases"/>
    <property type="match status" value="6"/>
</dbReference>
<comment type="caution">
    <text evidence="6">The sequence shown here is derived from an EMBL/GenBank/DDBJ whole genome shotgun (WGS) entry which is preliminary data.</text>
</comment>
<dbReference type="GO" id="GO:0005829">
    <property type="term" value="C:cytosol"/>
    <property type="evidence" value="ECO:0007669"/>
    <property type="project" value="TreeGrafter"/>
</dbReference>
<dbReference type="PROSITE" id="PS00012">
    <property type="entry name" value="PHOSPHOPANTETHEINE"/>
    <property type="match status" value="2"/>
</dbReference>
<dbReference type="Pfam" id="PF13193">
    <property type="entry name" value="AMP-binding_C"/>
    <property type="match status" value="3"/>
</dbReference>
<dbReference type="Gene3D" id="3.40.50.980">
    <property type="match status" value="6"/>
</dbReference>
<dbReference type="PROSITE" id="PS00455">
    <property type="entry name" value="AMP_BINDING"/>
    <property type="match status" value="3"/>
</dbReference>